<evidence type="ECO:0000313" key="2">
    <source>
        <dbReference type="Proteomes" id="UP000594263"/>
    </source>
</evidence>
<dbReference type="EnsemblPlants" id="Kaladp0520s0021.1.v1.1">
    <property type="protein sequence ID" value="Kaladp0520s0021.1.v1.1"/>
    <property type="gene ID" value="Kaladp0520s0021.v1.1"/>
</dbReference>
<dbReference type="Proteomes" id="UP000594263">
    <property type="component" value="Unplaced"/>
</dbReference>
<proteinExistence type="predicted"/>
<sequence length="156" mass="17839">MNKMLNSSTHVKTVDSHLHTKKPHKENTIIVDMIDHANAWPAFTFLFYCFDLLPDSLFPTSLKNPTRRSSIPLRPLYLRRLGFFQQLIFRSRTADGSRSLASSFSIHGASSLIDKTTESAGATHDGGLFAPASQEQPRFSEEFVECFWFREQRCVR</sequence>
<evidence type="ECO:0000313" key="1">
    <source>
        <dbReference type="EnsemblPlants" id="Kaladp0520s0021.1.v1.1"/>
    </source>
</evidence>
<dbReference type="AlphaFoldDB" id="A0A7N0VEA5"/>
<keyword evidence="2" id="KW-1185">Reference proteome</keyword>
<accession>A0A7N0VEA5</accession>
<dbReference type="Gramene" id="Kaladp0520s0021.1.v1.1">
    <property type="protein sequence ID" value="Kaladp0520s0021.1.v1.1"/>
    <property type="gene ID" value="Kaladp0520s0021.v1.1"/>
</dbReference>
<protein>
    <submittedName>
        <fullName evidence="1">Uncharacterized protein</fullName>
    </submittedName>
</protein>
<organism evidence="1 2">
    <name type="scientific">Kalanchoe fedtschenkoi</name>
    <name type="common">Lavender scallops</name>
    <name type="synonym">South American air plant</name>
    <dbReference type="NCBI Taxonomy" id="63787"/>
    <lineage>
        <taxon>Eukaryota</taxon>
        <taxon>Viridiplantae</taxon>
        <taxon>Streptophyta</taxon>
        <taxon>Embryophyta</taxon>
        <taxon>Tracheophyta</taxon>
        <taxon>Spermatophyta</taxon>
        <taxon>Magnoliopsida</taxon>
        <taxon>eudicotyledons</taxon>
        <taxon>Gunneridae</taxon>
        <taxon>Pentapetalae</taxon>
        <taxon>Saxifragales</taxon>
        <taxon>Crassulaceae</taxon>
        <taxon>Kalanchoe</taxon>
    </lineage>
</organism>
<reference evidence="1" key="1">
    <citation type="submission" date="2021-01" db="UniProtKB">
        <authorList>
            <consortium name="EnsemblPlants"/>
        </authorList>
    </citation>
    <scope>IDENTIFICATION</scope>
</reference>
<name>A0A7N0VEA5_KALFE</name>